<evidence type="ECO:0000256" key="1">
    <source>
        <dbReference type="SAM" id="MobiDB-lite"/>
    </source>
</evidence>
<organism evidence="2 3">
    <name type="scientific">Streptomyces lannensis</name>
    <dbReference type="NCBI Taxonomy" id="766498"/>
    <lineage>
        <taxon>Bacteria</taxon>
        <taxon>Bacillati</taxon>
        <taxon>Actinomycetota</taxon>
        <taxon>Actinomycetes</taxon>
        <taxon>Kitasatosporales</taxon>
        <taxon>Streptomycetaceae</taxon>
        <taxon>Streptomyces</taxon>
    </lineage>
</organism>
<protein>
    <submittedName>
        <fullName evidence="2">Uncharacterized protein</fullName>
    </submittedName>
</protein>
<sequence>MDRDRSGGPTGGQTTRVERNKLSDRRAGDFLDSRRTGSLTAHHPKPDTGITVSSGQCGGGVTKRHFDVNLAAMPPTLAAKPEVDDFTGKVVSPAVNFGTFHMDRGC</sequence>
<evidence type="ECO:0000313" key="3">
    <source>
        <dbReference type="Proteomes" id="UP001501563"/>
    </source>
</evidence>
<dbReference type="EMBL" id="BAAAZA010000015">
    <property type="protein sequence ID" value="GAA3878321.1"/>
    <property type="molecule type" value="Genomic_DNA"/>
</dbReference>
<reference evidence="3" key="1">
    <citation type="journal article" date="2019" name="Int. J. Syst. Evol. Microbiol.">
        <title>The Global Catalogue of Microorganisms (GCM) 10K type strain sequencing project: providing services to taxonomists for standard genome sequencing and annotation.</title>
        <authorList>
            <consortium name="The Broad Institute Genomics Platform"/>
            <consortium name="The Broad Institute Genome Sequencing Center for Infectious Disease"/>
            <person name="Wu L."/>
            <person name="Ma J."/>
        </authorList>
    </citation>
    <scope>NUCLEOTIDE SEQUENCE [LARGE SCALE GENOMIC DNA]</scope>
    <source>
        <strain evidence="3">JCM 16578</strain>
    </source>
</reference>
<dbReference type="Proteomes" id="UP001501563">
    <property type="component" value="Unassembled WGS sequence"/>
</dbReference>
<dbReference type="RefSeq" id="WP_345551261.1">
    <property type="nucleotide sequence ID" value="NZ_BAAAZA010000015.1"/>
</dbReference>
<accession>A0ABP7KIN8</accession>
<evidence type="ECO:0000313" key="2">
    <source>
        <dbReference type="EMBL" id="GAA3878321.1"/>
    </source>
</evidence>
<feature type="compositionally biased region" description="Basic and acidic residues" evidence="1">
    <location>
        <begin position="16"/>
        <end position="35"/>
    </location>
</feature>
<proteinExistence type="predicted"/>
<comment type="caution">
    <text evidence="2">The sequence shown here is derived from an EMBL/GenBank/DDBJ whole genome shotgun (WGS) entry which is preliminary data.</text>
</comment>
<feature type="region of interest" description="Disordered" evidence="1">
    <location>
        <begin position="1"/>
        <end position="56"/>
    </location>
</feature>
<name>A0ABP7KIN8_9ACTN</name>
<keyword evidence="3" id="KW-1185">Reference proteome</keyword>
<gene>
    <name evidence="2" type="ORF">GCM10022207_50960</name>
</gene>